<dbReference type="InterPro" id="IPR013201">
    <property type="entry name" value="Prot_inhib_I29"/>
</dbReference>
<sequence length="95" mass="10762">LIIIMKGLILASLLVVAVSASILGEHEAKFHEFKLKHKKTYKDPAEETKRFAIFKDNLRAIESHNALYEQGLVSYKQGINQFADVTAEEFKTRLG</sequence>
<reference evidence="2" key="1">
    <citation type="submission" date="2023-06" db="EMBL/GenBank/DDBJ databases">
        <title>Draft genome sequence of Nocardioides sp. SOB77.</title>
        <authorList>
            <person name="Zhang G."/>
        </authorList>
    </citation>
    <scope>NUCLEOTIDE SEQUENCE</scope>
    <source>
        <strain evidence="2">SOB77</strain>
    </source>
</reference>
<proteinExistence type="predicted"/>
<protein>
    <recommendedName>
        <fullName evidence="1">Cathepsin propeptide inhibitor domain-containing protein</fullName>
    </recommendedName>
</protein>
<accession>A0ABT8FND9</accession>
<dbReference type="SUPFAM" id="SSF54001">
    <property type="entry name" value="Cysteine proteinases"/>
    <property type="match status" value="1"/>
</dbReference>
<evidence type="ECO:0000313" key="2">
    <source>
        <dbReference type="EMBL" id="MDN4175937.1"/>
    </source>
</evidence>
<gene>
    <name evidence="2" type="ORF">QWY28_23535</name>
</gene>
<dbReference type="SMART" id="SM00848">
    <property type="entry name" value="Inhibitor_I29"/>
    <property type="match status" value="1"/>
</dbReference>
<name>A0ABT8FND9_9ACTN</name>
<feature type="non-terminal residue" evidence="2">
    <location>
        <position position="95"/>
    </location>
</feature>
<evidence type="ECO:0000259" key="1">
    <source>
        <dbReference type="SMART" id="SM00848"/>
    </source>
</evidence>
<organism evidence="2 3">
    <name type="scientific">Nocardioides oceani</name>
    <dbReference type="NCBI Taxonomy" id="3058369"/>
    <lineage>
        <taxon>Bacteria</taxon>
        <taxon>Bacillati</taxon>
        <taxon>Actinomycetota</taxon>
        <taxon>Actinomycetes</taxon>
        <taxon>Propionibacteriales</taxon>
        <taxon>Nocardioidaceae</taxon>
        <taxon>Nocardioides</taxon>
    </lineage>
</organism>
<feature type="domain" description="Cathepsin propeptide inhibitor" evidence="1">
    <location>
        <begin position="30"/>
        <end position="90"/>
    </location>
</feature>
<comment type="caution">
    <text evidence="2">The sequence shown here is derived from an EMBL/GenBank/DDBJ whole genome shotgun (WGS) entry which is preliminary data.</text>
</comment>
<dbReference type="Proteomes" id="UP001168620">
    <property type="component" value="Unassembled WGS sequence"/>
</dbReference>
<dbReference type="Pfam" id="PF08246">
    <property type="entry name" value="Inhibitor_I29"/>
    <property type="match status" value="1"/>
</dbReference>
<dbReference type="Gene3D" id="1.10.287.2250">
    <property type="match status" value="1"/>
</dbReference>
<dbReference type="InterPro" id="IPR038765">
    <property type="entry name" value="Papain-like_cys_pep_sf"/>
</dbReference>
<evidence type="ECO:0000313" key="3">
    <source>
        <dbReference type="Proteomes" id="UP001168620"/>
    </source>
</evidence>
<feature type="non-terminal residue" evidence="2">
    <location>
        <position position="1"/>
    </location>
</feature>
<dbReference type="EMBL" id="JAUHJQ010000122">
    <property type="protein sequence ID" value="MDN4175937.1"/>
    <property type="molecule type" value="Genomic_DNA"/>
</dbReference>
<keyword evidence="3" id="KW-1185">Reference proteome</keyword>
<dbReference type="RefSeq" id="WP_300955333.1">
    <property type="nucleotide sequence ID" value="NZ_JAUHJQ010000122.1"/>
</dbReference>